<gene>
    <name evidence="5" type="ORF">BJX63DRAFT_417312</name>
</gene>
<evidence type="ECO:0000256" key="1">
    <source>
        <dbReference type="ARBA" id="ARBA00005964"/>
    </source>
</evidence>
<dbReference type="InterPro" id="IPR002018">
    <property type="entry name" value="CarbesteraseB"/>
</dbReference>
<evidence type="ECO:0000259" key="4">
    <source>
        <dbReference type="Pfam" id="PF00135"/>
    </source>
</evidence>
<dbReference type="EMBL" id="JBFXLT010000001">
    <property type="protein sequence ID" value="KAL2822889.1"/>
    <property type="molecule type" value="Genomic_DNA"/>
</dbReference>
<keyword evidence="2 3" id="KW-0378">Hydrolase</keyword>
<dbReference type="Proteomes" id="UP001610334">
    <property type="component" value="Unassembled WGS sequence"/>
</dbReference>
<dbReference type="PANTHER" id="PTHR43142:SF8">
    <property type="entry name" value="CARBOXYLIC ESTER HYDROLASE"/>
    <property type="match status" value="1"/>
</dbReference>
<dbReference type="InterPro" id="IPR019826">
    <property type="entry name" value="Carboxylesterase_B_AS"/>
</dbReference>
<dbReference type="EC" id="3.1.1.-" evidence="3"/>
<name>A0ABR4I557_9EURO</name>
<evidence type="ECO:0000256" key="2">
    <source>
        <dbReference type="ARBA" id="ARBA00022801"/>
    </source>
</evidence>
<keyword evidence="6" id="KW-1185">Reference proteome</keyword>
<protein>
    <recommendedName>
        <fullName evidence="3">Carboxylic ester hydrolase</fullName>
        <ecNumber evidence="3">3.1.1.-</ecNumber>
    </recommendedName>
</protein>
<accession>A0ABR4I557</accession>
<dbReference type="InterPro" id="IPR019819">
    <property type="entry name" value="Carboxylesterase_B_CS"/>
</dbReference>
<proteinExistence type="inferred from homology"/>
<sequence length="552" mass="61673">MGNKISYTATPHEISLGARGKIRGLQFDNKARRYAGVPYALPPTGEHRWRKPRVLPDDYRYAADDGDQGDEGAYDATGFKSVCPQKAFHVGAAEGGEGAYSEDCLFVNIWTPVPRSTDQAMDKERKYPVMLWLHGGWFQMGDPSQEPGMDPTELISTGGLNAIVVAIGYRLNVFGFLAGPDLINESDGVSGGNFGLWDQRAAAEWVYNNIEYFGGDRENITLAGRSAGAYSVEAQMLYEFRSPSAGLETGPRKGLYRRFFMDSNAIPAQPKTLQDAKAQFDELCAYFGLDASLSSKDKMAALQQKSAQELVAAIPKLTNHTFRPVTDDIFIHSGMVEYLQSKAFADEFKACKSRLLIGEVLNEETLYSTYNSPTQPTLESLRTQVSNYYAPEVTDRALMCYTLPESDKLEDWRRLFGQIISDGQVRAPSRALVKHLVDNGVPLRDIWRYQIAYRLSFIDETVAPMSFGVAHAMDKPFWNFSICYGPTAPEKVLMHDWIQNLVAFVNDNETFEFGTGNIEEMKVVSPEGAIGIQRDERWEELLRIGETFAQSS</sequence>
<evidence type="ECO:0000313" key="6">
    <source>
        <dbReference type="Proteomes" id="UP001610334"/>
    </source>
</evidence>
<evidence type="ECO:0000313" key="5">
    <source>
        <dbReference type="EMBL" id="KAL2822889.1"/>
    </source>
</evidence>
<dbReference type="PROSITE" id="PS00122">
    <property type="entry name" value="CARBOXYLESTERASE_B_1"/>
    <property type="match status" value="1"/>
</dbReference>
<dbReference type="SUPFAM" id="SSF53474">
    <property type="entry name" value="alpha/beta-Hydrolases"/>
    <property type="match status" value="1"/>
</dbReference>
<dbReference type="PANTHER" id="PTHR43142">
    <property type="entry name" value="CARBOXYLIC ESTER HYDROLASE"/>
    <property type="match status" value="1"/>
</dbReference>
<comment type="similarity">
    <text evidence="1 3">Belongs to the type-B carboxylesterase/lipase family.</text>
</comment>
<dbReference type="Pfam" id="PF00135">
    <property type="entry name" value="COesterase"/>
    <property type="match status" value="1"/>
</dbReference>
<comment type="caution">
    <text evidence="5">The sequence shown here is derived from an EMBL/GenBank/DDBJ whole genome shotgun (WGS) entry which is preliminary data.</text>
</comment>
<dbReference type="PROSITE" id="PS00941">
    <property type="entry name" value="CARBOXYLESTERASE_B_2"/>
    <property type="match status" value="1"/>
</dbReference>
<feature type="domain" description="Carboxylesterase type B" evidence="4">
    <location>
        <begin position="20"/>
        <end position="508"/>
    </location>
</feature>
<evidence type="ECO:0000256" key="3">
    <source>
        <dbReference type="RuleBase" id="RU361235"/>
    </source>
</evidence>
<reference evidence="5 6" key="1">
    <citation type="submission" date="2024-07" db="EMBL/GenBank/DDBJ databases">
        <title>Section-level genome sequencing and comparative genomics of Aspergillus sections Usti and Cavernicolus.</title>
        <authorList>
            <consortium name="Lawrence Berkeley National Laboratory"/>
            <person name="Nybo J.L."/>
            <person name="Vesth T.C."/>
            <person name="Theobald S."/>
            <person name="Frisvad J.C."/>
            <person name="Larsen T.O."/>
            <person name="Kjaerboelling I."/>
            <person name="Rothschild-Mancinelli K."/>
            <person name="Lyhne E.K."/>
            <person name="Kogle M.E."/>
            <person name="Barry K."/>
            <person name="Clum A."/>
            <person name="Na H."/>
            <person name="Ledsgaard L."/>
            <person name="Lin J."/>
            <person name="Lipzen A."/>
            <person name="Kuo A."/>
            <person name="Riley R."/>
            <person name="Mondo S."/>
            <person name="Labutti K."/>
            <person name="Haridas S."/>
            <person name="Pangalinan J."/>
            <person name="Salamov A.A."/>
            <person name="Simmons B.A."/>
            <person name="Magnuson J.K."/>
            <person name="Chen J."/>
            <person name="Drula E."/>
            <person name="Henrissat B."/>
            <person name="Wiebenga A."/>
            <person name="Lubbers R.J."/>
            <person name="Gomes A.C."/>
            <person name="Makela M.R."/>
            <person name="Stajich J."/>
            <person name="Grigoriev I.V."/>
            <person name="Mortensen U.H."/>
            <person name="De Vries R.P."/>
            <person name="Baker S.E."/>
            <person name="Andersen M.R."/>
        </authorList>
    </citation>
    <scope>NUCLEOTIDE SEQUENCE [LARGE SCALE GENOMIC DNA]</scope>
    <source>
        <strain evidence="5 6">CBS 588.65</strain>
    </source>
</reference>
<dbReference type="InterPro" id="IPR029058">
    <property type="entry name" value="AB_hydrolase_fold"/>
</dbReference>
<dbReference type="Gene3D" id="3.40.50.1820">
    <property type="entry name" value="alpha/beta hydrolase"/>
    <property type="match status" value="1"/>
</dbReference>
<organism evidence="5 6">
    <name type="scientific">Aspergillus granulosus</name>
    <dbReference type="NCBI Taxonomy" id="176169"/>
    <lineage>
        <taxon>Eukaryota</taxon>
        <taxon>Fungi</taxon>
        <taxon>Dikarya</taxon>
        <taxon>Ascomycota</taxon>
        <taxon>Pezizomycotina</taxon>
        <taxon>Eurotiomycetes</taxon>
        <taxon>Eurotiomycetidae</taxon>
        <taxon>Eurotiales</taxon>
        <taxon>Aspergillaceae</taxon>
        <taxon>Aspergillus</taxon>
        <taxon>Aspergillus subgen. Nidulantes</taxon>
    </lineage>
</organism>